<dbReference type="InterPro" id="IPR016167">
    <property type="entry name" value="FAD-bd_PCMH_sub1"/>
</dbReference>
<dbReference type="RefSeq" id="WP_286345109.1">
    <property type="nucleotide sequence ID" value="NZ_AP027732.1"/>
</dbReference>
<dbReference type="Gene3D" id="3.30.465.10">
    <property type="match status" value="1"/>
</dbReference>
<dbReference type="Gene3D" id="3.30.43.10">
    <property type="entry name" value="Uridine Diphospho-n-acetylenolpyruvylglucosamine Reductase, domain 2"/>
    <property type="match status" value="1"/>
</dbReference>
<keyword evidence="4" id="KW-1185">Reference proteome</keyword>
<name>A0ABN6XWM9_9MICO</name>
<feature type="domain" description="FAD-binding PCMH-type" evidence="2">
    <location>
        <begin position="15"/>
        <end position="179"/>
    </location>
</feature>
<dbReference type="EMBL" id="AP027732">
    <property type="protein sequence ID" value="BDZ48060.1"/>
    <property type="molecule type" value="Genomic_DNA"/>
</dbReference>
<dbReference type="PANTHER" id="PTHR43762">
    <property type="entry name" value="L-GULONOLACTONE OXIDASE"/>
    <property type="match status" value="1"/>
</dbReference>
<proteinExistence type="predicted"/>
<evidence type="ECO:0000313" key="3">
    <source>
        <dbReference type="EMBL" id="BDZ48060.1"/>
    </source>
</evidence>
<reference evidence="4" key="1">
    <citation type="journal article" date="2019" name="Int. J. Syst. Evol. Microbiol.">
        <title>The Global Catalogue of Microorganisms (GCM) 10K type strain sequencing project: providing services to taxonomists for standard genome sequencing and annotation.</title>
        <authorList>
            <consortium name="The Broad Institute Genomics Platform"/>
            <consortium name="The Broad Institute Genome Sequencing Center for Infectious Disease"/>
            <person name="Wu L."/>
            <person name="Ma J."/>
        </authorList>
    </citation>
    <scope>NUCLEOTIDE SEQUENCE [LARGE SCALE GENOMIC DNA]</scope>
    <source>
        <strain evidence="4">NBRC 108728</strain>
    </source>
</reference>
<keyword evidence="1" id="KW-0560">Oxidoreductase</keyword>
<dbReference type="InterPro" id="IPR010031">
    <property type="entry name" value="FAD_lactone_oxidase-like"/>
</dbReference>
<dbReference type="InterPro" id="IPR016171">
    <property type="entry name" value="Vanillyl_alc_oxidase_C-sub2"/>
</dbReference>
<dbReference type="Gene3D" id="3.30.70.2530">
    <property type="match status" value="1"/>
</dbReference>
<dbReference type="SUPFAM" id="SSF56176">
    <property type="entry name" value="FAD-binding/transporter-associated domain-like"/>
    <property type="match status" value="1"/>
</dbReference>
<dbReference type="PROSITE" id="PS51387">
    <property type="entry name" value="FAD_PCMH"/>
    <property type="match status" value="1"/>
</dbReference>
<evidence type="ECO:0000313" key="4">
    <source>
        <dbReference type="Proteomes" id="UP001321486"/>
    </source>
</evidence>
<dbReference type="Pfam" id="PF01565">
    <property type="entry name" value="FAD_binding_4"/>
    <property type="match status" value="1"/>
</dbReference>
<dbReference type="PIRSF" id="PIRSF000136">
    <property type="entry name" value="LGO_GLO"/>
    <property type="match status" value="1"/>
</dbReference>
<dbReference type="InterPro" id="IPR036318">
    <property type="entry name" value="FAD-bd_PCMH-like_sf"/>
</dbReference>
<dbReference type="Gene3D" id="1.10.45.10">
    <property type="entry name" value="Vanillyl-alcohol Oxidase, Chain A, domain 4"/>
    <property type="match status" value="1"/>
</dbReference>
<evidence type="ECO:0000256" key="1">
    <source>
        <dbReference type="ARBA" id="ARBA00023002"/>
    </source>
</evidence>
<protein>
    <submittedName>
        <fullName evidence="3">FAD-binding protein</fullName>
    </submittedName>
</protein>
<dbReference type="InterPro" id="IPR006094">
    <property type="entry name" value="Oxid_FAD_bind_N"/>
</dbReference>
<accession>A0ABN6XWM9</accession>
<sequence length="423" mass="46007">MTFTAEREQNWAGTHVFGASRIINPTSVAELREIVAKEPRVRALGTRHSFNDVADGPGVLVSTTEIPADIVIADDRRSVTVGAGTRYAVVATALEAAGLALHNMGSLPHISVGGATATGTHGSGVGNGSLSTAVNALEFVTADGGLRTVRRGDPEFDGSVIHLGALGVVTRVSLDVEPSYRVRQDVYLGLPWEAIEGAKLREVMSLGYSVSLFTVYGDDITQMWVKTRIPEGRDDVEVPDEYFGAKRSPRRAEFVGKDDNTTPMDGSVGPWQERLPHFRIDRTPSNGDEIQTEYFVGLDDGAAAVAAVRTLADRIQPHLLVTELRTVKADDFWMSETQGRDTLCIHFTWAKHTDEVAAILPDLEAVLAPFTPRPHWGKVSVVTPEQIAERYPRLDDFRALVAKYDPDGTFSGGYLDRLVLGRS</sequence>
<evidence type="ECO:0000259" key="2">
    <source>
        <dbReference type="PROSITE" id="PS51387"/>
    </source>
</evidence>
<dbReference type="InterPro" id="IPR007173">
    <property type="entry name" value="ALO_C"/>
</dbReference>
<dbReference type="InterPro" id="IPR016166">
    <property type="entry name" value="FAD-bd_PCMH"/>
</dbReference>
<dbReference type="Gene3D" id="3.30.70.2520">
    <property type="match status" value="1"/>
</dbReference>
<dbReference type="Pfam" id="PF04030">
    <property type="entry name" value="ALO"/>
    <property type="match status" value="1"/>
</dbReference>
<organism evidence="3 4">
    <name type="scientific">Frondihabitans sucicola</name>
    <dbReference type="NCBI Taxonomy" id="1268041"/>
    <lineage>
        <taxon>Bacteria</taxon>
        <taxon>Bacillati</taxon>
        <taxon>Actinomycetota</taxon>
        <taxon>Actinomycetes</taxon>
        <taxon>Micrococcales</taxon>
        <taxon>Microbacteriaceae</taxon>
        <taxon>Frondihabitans</taxon>
    </lineage>
</organism>
<dbReference type="PANTHER" id="PTHR43762:SF1">
    <property type="entry name" value="D-ARABINONO-1,4-LACTONE OXIDASE"/>
    <property type="match status" value="1"/>
</dbReference>
<dbReference type="Proteomes" id="UP001321486">
    <property type="component" value="Chromosome"/>
</dbReference>
<dbReference type="InterPro" id="IPR016169">
    <property type="entry name" value="FAD-bd_PCMH_sub2"/>
</dbReference>
<gene>
    <name evidence="3" type="ORF">GCM10025867_03010</name>
</gene>